<sequence length="433" mass="48944">MIAVRLYAVSLLFLLHFIAISYAYSFGRNLTSTATPQKLSTDDTAGGGHGIYRTVDLQWWDPKVEEWKAFRCDSGVGPCISFDALPGSYRILSAYIKKGTKLTVHLNNIGYDHDFQVLIKSAEPPTETDYDYQMTRKEPGFTQWSCRGVSMFFRVQLPNNVHKKAKFGVTLTEDNCIEKDYSVRCPGGWKDQGSGWCQPPKFYTGPCRKQNYFGEYNMGRDYSNPASKVYKILWAERCGADWPCKEVIGRQCMPDLQYVHKGQWHLTACKNAEVCQMFTLAEEHKKDDWRMLLVEVPPTSSVAVEVGSVITLKAVNRFREQVGHGSGADDALGKDEFTLAVRKGDTEEGEEWQWTDSFRGAAPYVELHNPLCDRFQKFFLGLYNNNRKSGAAKVGVTLNRLDTKQTKTADHRCRLSHIRGAADYARAALVDAA</sequence>
<reference evidence="2" key="1">
    <citation type="submission" date="2021-01" db="EMBL/GenBank/DDBJ databases">
        <authorList>
            <person name="Corre E."/>
            <person name="Pelletier E."/>
            <person name="Niang G."/>
            <person name="Scheremetjew M."/>
            <person name="Finn R."/>
            <person name="Kale V."/>
            <person name="Holt S."/>
            <person name="Cochrane G."/>
            <person name="Meng A."/>
            <person name="Brown T."/>
            <person name="Cohen L."/>
        </authorList>
    </citation>
    <scope>NUCLEOTIDE SEQUENCE</scope>
    <source>
        <strain evidence="2">CCMP722</strain>
    </source>
</reference>
<name>A0A7S0R261_9CHLO</name>
<evidence type="ECO:0000259" key="1">
    <source>
        <dbReference type="SMART" id="SM01099"/>
    </source>
</evidence>
<dbReference type="Pfam" id="PF09717">
    <property type="entry name" value="CPW_WPC"/>
    <property type="match status" value="1"/>
</dbReference>
<proteinExistence type="predicted"/>
<protein>
    <recommendedName>
        <fullName evidence="1">CPW-WPC domain-containing protein</fullName>
    </recommendedName>
</protein>
<accession>A0A7S0R261</accession>
<feature type="domain" description="CPW-WPC" evidence="1">
    <location>
        <begin position="176"/>
        <end position="246"/>
    </location>
</feature>
<dbReference type="EMBL" id="HBFA01015442">
    <property type="protein sequence ID" value="CAD8664955.1"/>
    <property type="molecule type" value="Transcribed_RNA"/>
</dbReference>
<gene>
    <name evidence="2" type="ORF">POBO1169_LOCUS7962</name>
</gene>
<evidence type="ECO:0000313" key="2">
    <source>
        <dbReference type="EMBL" id="CAD8664955.1"/>
    </source>
</evidence>
<organism evidence="2">
    <name type="scientific">Pyramimonas obovata</name>
    <dbReference type="NCBI Taxonomy" id="1411642"/>
    <lineage>
        <taxon>Eukaryota</taxon>
        <taxon>Viridiplantae</taxon>
        <taxon>Chlorophyta</taxon>
        <taxon>Pyramimonadophyceae</taxon>
        <taxon>Pyramimonadales</taxon>
        <taxon>Pyramimonadaceae</taxon>
        <taxon>Pyramimonas</taxon>
        <taxon>Pyramimonas incertae sedis</taxon>
    </lineage>
</organism>
<dbReference type="SMART" id="SM01099">
    <property type="entry name" value="CPW_WPC"/>
    <property type="match status" value="1"/>
</dbReference>
<dbReference type="AlphaFoldDB" id="A0A7S0R261"/>
<dbReference type="InterPro" id="IPR006387">
    <property type="entry name" value="CPW_WPC_dom"/>
</dbReference>